<feature type="region of interest" description="Disordered" evidence="1">
    <location>
        <begin position="568"/>
        <end position="609"/>
    </location>
</feature>
<proteinExistence type="predicted"/>
<accession>A0A6M3K394</accession>
<protein>
    <recommendedName>
        <fullName evidence="3">Portal protein</fullName>
    </recommendedName>
</protein>
<name>A0A6M3K394_9ZZZZ</name>
<gene>
    <name evidence="2" type="ORF">MM415A01796_0001</name>
</gene>
<dbReference type="AlphaFoldDB" id="A0A6M3K394"/>
<organism evidence="2">
    <name type="scientific">viral metagenome</name>
    <dbReference type="NCBI Taxonomy" id="1070528"/>
    <lineage>
        <taxon>unclassified sequences</taxon>
        <taxon>metagenomes</taxon>
        <taxon>organismal metagenomes</taxon>
    </lineage>
</organism>
<evidence type="ECO:0008006" key="3">
    <source>
        <dbReference type="Google" id="ProtNLM"/>
    </source>
</evidence>
<evidence type="ECO:0000313" key="2">
    <source>
        <dbReference type="EMBL" id="QJA75377.1"/>
    </source>
</evidence>
<evidence type="ECO:0000256" key="1">
    <source>
        <dbReference type="SAM" id="MobiDB-lite"/>
    </source>
</evidence>
<reference evidence="2" key="1">
    <citation type="submission" date="2020-03" db="EMBL/GenBank/DDBJ databases">
        <title>The deep terrestrial virosphere.</title>
        <authorList>
            <person name="Holmfeldt K."/>
            <person name="Nilsson E."/>
            <person name="Simone D."/>
            <person name="Lopez-Fernandez M."/>
            <person name="Wu X."/>
            <person name="de Brujin I."/>
            <person name="Lundin D."/>
            <person name="Andersson A."/>
            <person name="Bertilsson S."/>
            <person name="Dopson M."/>
        </authorList>
    </citation>
    <scope>NUCLEOTIDE SEQUENCE</scope>
    <source>
        <strain evidence="2">MM415A01796</strain>
    </source>
</reference>
<feature type="compositionally biased region" description="Polar residues" evidence="1">
    <location>
        <begin position="568"/>
        <end position="600"/>
    </location>
</feature>
<dbReference type="EMBL" id="MT142160">
    <property type="protein sequence ID" value="QJA75377.1"/>
    <property type="molecule type" value="Genomic_DNA"/>
</dbReference>
<sequence>MAEIKHKFDEDIENKVLNQLSDEYSANHQNSKYDLDDFEAEIGMFNNERIEKDYDWQSNIPIPEFSSEELTQIAMDVSQYFQTRDFIETYIQDPSQEALLAADASEELINRTLQLKDLYHYQKFVRAKLMNNIVGYCYAECGWTQKVKEDGFVSKDNFWYDVLDPRNVSMDSRYCYSLQEKREITIRRVRNYEELRADEDAENYFNLDLVKELITGSIRKSSGTTQSDRDTIGHDEPHKNLTSNNLIKEFDVYKRYGLYWIDKNGNPGISNDGEIKENAEFKELIISWISDNGKNILIGFHETPYFDATGNPYRPIIRGLCYIHPTRDRGIGDGHFARPLQTAINDTFNISNDRVMLATLPVLKGKEYLADESDTTYLEPGHFIKTNEPDDLQEIKISDNITGAMQQLGILITKMQQTTSIYPTTMGNIPAESSTTATAVAGASQRSNQRLNYKSLTFEYTFLNELYWMIQQMTWQFAQGVTGYQLMGDKVMNFNPTLDYFYKPLSQSIETEESKQAKIKQWSTLLQTIANSPHPDMPIIFNYIMAQIVVLMGDEFINFSDKFLGSDQPLQTANQGSPQQLSEGQGSSNQYNVPQSNTEMMTRDNVLLQ</sequence>